<dbReference type="PANTHER" id="PTHR43427:SF12">
    <property type="entry name" value="CHLORIDE TRANSPORTER"/>
    <property type="match status" value="1"/>
</dbReference>
<organism evidence="6 7">
    <name type="scientific">Paenibacillus dokdonensis</name>
    <dbReference type="NCBI Taxonomy" id="2567944"/>
    <lineage>
        <taxon>Bacteria</taxon>
        <taxon>Bacillati</taxon>
        <taxon>Bacillota</taxon>
        <taxon>Bacilli</taxon>
        <taxon>Bacillales</taxon>
        <taxon>Paenibacillaceae</taxon>
        <taxon>Paenibacillus</taxon>
    </lineage>
</organism>
<dbReference type="Proteomes" id="UP001344632">
    <property type="component" value="Unassembled WGS sequence"/>
</dbReference>
<dbReference type="Gene3D" id="1.10.3080.10">
    <property type="entry name" value="Clc chloride channel"/>
    <property type="match status" value="1"/>
</dbReference>
<keyword evidence="4 5" id="KW-0472">Membrane</keyword>
<dbReference type="EMBL" id="JARLKZ010000016">
    <property type="protein sequence ID" value="MEC0242375.1"/>
    <property type="molecule type" value="Genomic_DNA"/>
</dbReference>
<feature type="transmembrane region" description="Helical" evidence="5">
    <location>
        <begin position="61"/>
        <end position="80"/>
    </location>
</feature>
<dbReference type="CDD" id="cd03682">
    <property type="entry name" value="ClC_sycA_like"/>
    <property type="match status" value="1"/>
</dbReference>
<gene>
    <name evidence="6" type="ORF">P4H66_21435</name>
</gene>
<dbReference type="PANTHER" id="PTHR43427">
    <property type="entry name" value="CHLORIDE CHANNEL PROTEIN CLC-E"/>
    <property type="match status" value="1"/>
</dbReference>
<dbReference type="SUPFAM" id="SSF81340">
    <property type="entry name" value="Clc chloride channel"/>
    <property type="match status" value="1"/>
</dbReference>
<feature type="transmembrane region" description="Helical" evidence="5">
    <location>
        <begin position="27"/>
        <end position="49"/>
    </location>
</feature>
<evidence type="ECO:0000313" key="7">
    <source>
        <dbReference type="Proteomes" id="UP001344632"/>
    </source>
</evidence>
<feature type="transmembrane region" description="Helical" evidence="5">
    <location>
        <begin position="191"/>
        <end position="210"/>
    </location>
</feature>
<evidence type="ECO:0000256" key="1">
    <source>
        <dbReference type="ARBA" id="ARBA00004141"/>
    </source>
</evidence>
<feature type="transmembrane region" description="Helical" evidence="5">
    <location>
        <begin position="154"/>
        <end position="179"/>
    </location>
</feature>
<feature type="transmembrane region" description="Helical" evidence="5">
    <location>
        <begin position="356"/>
        <end position="378"/>
    </location>
</feature>
<evidence type="ECO:0000256" key="3">
    <source>
        <dbReference type="ARBA" id="ARBA00022989"/>
    </source>
</evidence>
<dbReference type="InterPro" id="IPR014743">
    <property type="entry name" value="Cl-channel_core"/>
</dbReference>
<evidence type="ECO:0000313" key="6">
    <source>
        <dbReference type="EMBL" id="MEC0242375.1"/>
    </source>
</evidence>
<reference evidence="6 7" key="1">
    <citation type="submission" date="2023-03" db="EMBL/GenBank/DDBJ databases">
        <title>Bacillus Genome Sequencing.</title>
        <authorList>
            <person name="Dunlap C."/>
        </authorList>
    </citation>
    <scope>NUCLEOTIDE SEQUENCE [LARGE SCALE GENOMIC DNA]</scope>
    <source>
        <strain evidence="6 7">BD-525</strain>
    </source>
</reference>
<dbReference type="InterPro" id="IPR001807">
    <property type="entry name" value="ClC"/>
</dbReference>
<evidence type="ECO:0000256" key="2">
    <source>
        <dbReference type="ARBA" id="ARBA00022692"/>
    </source>
</evidence>
<dbReference type="RefSeq" id="WP_326090147.1">
    <property type="nucleotide sequence ID" value="NZ_JARLKZ010000016.1"/>
</dbReference>
<dbReference type="InterPro" id="IPR050368">
    <property type="entry name" value="ClC-type_chloride_channel"/>
</dbReference>
<name>A0ABU6GRJ8_9BACL</name>
<dbReference type="PRINTS" id="PR00762">
    <property type="entry name" value="CLCHANNEL"/>
</dbReference>
<proteinExistence type="predicted"/>
<dbReference type="Pfam" id="PF00654">
    <property type="entry name" value="Voltage_CLC"/>
    <property type="match status" value="1"/>
</dbReference>
<evidence type="ECO:0000256" key="4">
    <source>
        <dbReference type="ARBA" id="ARBA00023136"/>
    </source>
</evidence>
<feature type="transmembrane region" description="Helical" evidence="5">
    <location>
        <begin position="385"/>
        <end position="405"/>
    </location>
</feature>
<comment type="subcellular location">
    <subcellularLocation>
        <location evidence="1">Membrane</location>
        <topology evidence="1">Multi-pass membrane protein</topology>
    </subcellularLocation>
</comment>
<keyword evidence="7" id="KW-1185">Reference proteome</keyword>
<sequence length="454" mass="49300">MNNIKNWKTQKVSNFWHAALIRSFFRWIWLGGVVGILSGTASAIFLIALEYVTDTRINHPWLLYFLPLGGALVSFLYLKFGKNSSKGNNLIIEQIHNGNEAIPLRMAPLVLFGTLVTHLFGGSAGREGTAVQMGGSLAERFGKWIKAGPVDRKILLMCGISGGFGSVFGTPLAGTVFGLEVIAIGLIQYEALIPCFTASFVGHIVTTRLWGVEHVHYPQMIAPALSLMVILKVSAASLLFALASICFSEFTHLLKKLYSAIFRNPMLKSAAGGLIVIGLVYLVGSREYLGLSMPLITDAFHQDVPTFAFLWKLIFTSVTLGAGFQGGEVTPLFAIGATLGHTLADLFHMYGPFLAALGFIAVFCGATHTPIACFLMGIELFGSNGAIYMFIACLISYIFSGYSGIYTSQRIGVSKSHLINVPPGTTLATRRNLLFPNRISNVQNDILETDNEKK</sequence>
<keyword evidence="2 5" id="KW-0812">Transmembrane</keyword>
<feature type="transmembrane region" description="Helical" evidence="5">
    <location>
        <begin position="222"/>
        <end position="245"/>
    </location>
</feature>
<protein>
    <submittedName>
        <fullName evidence="6">Voltage-gated chloride channel family protein</fullName>
    </submittedName>
</protein>
<comment type="caution">
    <text evidence="6">The sequence shown here is derived from an EMBL/GenBank/DDBJ whole genome shotgun (WGS) entry which is preliminary data.</text>
</comment>
<keyword evidence="3 5" id="KW-1133">Transmembrane helix</keyword>
<accession>A0ABU6GRJ8</accession>
<evidence type="ECO:0000256" key="5">
    <source>
        <dbReference type="SAM" id="Phobius"/>
    </source>
</evidence>
<feature type="transmembrane region" description="Helical" evidence="5">
    <location>
        <begin position="266"/>
        <end position="284"/>
    </location>
</feature>